<dbReference type="EMBL" id="CAMXCT020000598">
    <property type="protein sequence ID" value="CAL1134316.1"/>
    <property type="molecule type" value="Genomic_DNA"/>
</dbReference>
<dbReference type="AlphaFoldDB" id="A0A9P1BWU9"/>
<feature type="region of interest" description="Disordered" evidence="3">
    <location>
        <begin position="476"/>
        <end position="531"/>
    </location>
</feature>
<dbReference type="Gene3D" id="1.25.40.10">
    <property type="entry name" value="Tetratricopeptide repeat domain"/>
    <property type="match status" value="1"/>
</dbReference>
<evidence type="ECO:0000313" key="4">
    <source>
        <dbReference type="EMBL" id="CAI3980941.1"/>
    </source>
</evidence>
<gene>
    <name evidence="4" type="ORF">C1SCF055_LOCUS8781</name>
</gene>
<sequence length="592" mass="66227">MGLKVKDLTREVKRGPWTKALDALGEASAEQIQLDVFFYSTAISACSRGQVWPQALQMLGIMTCAGLTPDLVCLSAAVPAAGEGKWDGAVQLLEEIQESRFEMNVVPFDASITTCRKASQFAAARQVFGDVGAWKLKHSVITYSAAITACEKSAAWQDALDLLIVAAGCNLAKLGLRSPTRDSKFLKQINEKVKPILWAPYTLEFPRCHEVILYSAAISACEKAAQWTVGLQLSMVIDIGPALLKAKETVNEGNELSTQKKVEQRGPLTTSHLSVRHLDVCEHKHVWRWVPDQRLSNLWHELSTEERTRVVETHAGGQAARRFCKEMANHVRPKDCRASEKAKRSLGAVFMLDQHSLSIYKEMFVVAVEQNVPLAINMQVIEAVDGVVQDFCAARRQHEGRQSGYLDPRHFPEGSDLWVQYREREHVRLMWMSTMARVFEIRLLHLWECRHGAEEREAARQASLRAAMELLALEDKEQSKGKKGGQVGQVALEPTTGTKERRKRQRQRKKEAAKEASAELHAAEIGGEEGMDDIDMEFKQRVLEHLRIRAEEAKKSGGQPQTDRGNAILKALCTKLKAQLESVDEEQSGKSF</sequence>
<dbReference type="Pfam" id="PF13812">
    <property type="entry name" value="PPR_3"/>
    <property type="match status" value="1"/>
</dbReference>
<organism evidence="4">
    <name type="scientific">Cladocopium goreaui</name>
    <dbReference type="NCBI Taxonomy" id="2562237"/>
    <lineage>
        <taxon>Eukaryota</taxon>
        <taxon>Sar</taxon>
        <taxon>Alveolata</taxon>
        <taxon>Dinophyceae</taxon>
        <taxon>Suessiales</taxon>
        <taxon>Symbiodiniaceae</taxon>
        <taxon>Cladocopium</taxon>
    </lineage>
</organism>
<dbReference type="InterPro" id="IPR011990">
    <property type="entry name" value="TPR-like_helical_dom_sf"/>
</dbReference>
<evidence type="ECO:0000256" key="3">
    <source>
        <dbReference type="SAM" id="MobiDB-lite"/>
    </source>
</evidence>
<dbReference type="PANTHER" id="PTHR47936:SF1">
    <property type="entry name" value="PENTATRICOPEPTIDE REPEAT-CONTAINING PROTEIN GUN1, CHLOROPLASTIC"/>
    <property type="match status" value="1"/>
</dbReference>
<feature type="repeat" description="PPR" evidence="2">
    <location>
        <begin position="35"/>
        <end position="69"/>
    </location>
</feature>
<dbReference type="Proteomes" id="UP001152797">
    <property type="component" value="Unassembled WGS sequence"/>
</dbReference>
<feature type="compositionally biased region" description="Basic residues" evidence="3">
    <location>
        <begin position="500"/>
        <end position="509"/>
    </location>
</feature>
<dbReference type="PROSITE" id="PS51375">
    <property type="entry name" value="PPR"/>
    <property type="match status" value="1"/>
</dbReference>
<reference evidence="5" key="2">
    <citation type="submission" date="2024-04" db="EMBL/GenBank/DDBJ databases">
        <authorList>
            <person name="Chen Y."/>
            <person name="Shah S."/>
            <person name="Dougan E. K."/>
            <person name="Thang M."/>
            <person name="Chan C."/>
        </authorList>
    </citation>
    <scope>NUCLEOTIDE SEQUENCE [LARGE SCALE GENOMIC DNA]</scope>
</reference>
<keyword evidence="6" id="KW-1185">Reference proteome</keyword>
<dbReference type="PANTHER" id="PTHR47936">
    <property type="entry name" value="PPR_LONG DOMAIN-CONTAINING PROTEIN"/>
    <property type="match status" value="1"/>
</dbReference>
<dbReference type="EMBL" id="CAMXCT010000598">
    <property type="protein sequence ID" value="CAI3980941.1"/>
    <property type="molecule type" value="Genomic_DNA"/>
</dbReference>
<comment type="caution">
    <text evidence="4">The sequence shown here is derived from an EMBL/GenBank/DDBJ whole genome shotgun (WGS) entry which is preliminary data.</text>
</comment>
<evidence type="ECO:0000313" key="5">
    <source>
        <dbReference type="EMBL" id="CAL1134316.1"/>
    </source>
</evidence>
<proteinExistence type="predicted"/>
<evidence type="ECO:0000256" key="2">
    <source>
        <dbReference type="PROSITE-ProRule" id="PRU00708"/>
    </source>
</evidence>
<evidence type="ECO:0008006" key="7">
    <source>
        <dbReference type="Google" id="ProtNLM"/>
    </source>
</evidence>
<dbReference type="EMBL" id="CAMXCT030000598">
    <property type="protein sequence ID" value="CAL4768253.1"/>
    <property type="molecule type" value="Genomic_DNA"/>
</dbReference>
<dbReference type="InterPro" id="IPR002885">
    <property type="entry name" value="PPR_rpt"/>
</dbReference>
<name>A0A9P1BWU9_9DINO</name>
<protein>
    <recommendedName>
        <fullName evidence="7">Pentatricopeptide repeat-containing protein, chloroplastic</fullName>
    </recommendedName>
</protein>
<evidence type="ECO:0000256" key="1">
    <source>
        <dbReference type="ARBA" id="ARBA00022737"/>
    </source>
</evidence>
<accession>A0A9P1BWU9</accession>
<reference evidence="4" key="1">
    <citation type="submission" date="2022-10" db="EMBL/GenBank/DDBJ databases">
        <authorList>
            <person name="Chen Y."/>
            <person name="Dougan E. K."/>
            <person name="Chan C."/>
            <person name="Rhodes N."/>
            <person name="Thang M."/>
        </authorList>
    </citation>
    <scope>NUCLEOTIDE SEQUENCE</scope>
</reference>
<keyword evidence="1" id="KW-0677">Repeat</keyword>
<dbReference type="OrthoDB" id="436847at2759"/>
<feature type="compositionally biased region" description="Basic and acidic residues" evidence="3">
    <location>
        <begin position="510"/>
        <end position="522"/>
    </location>
</feature>
<evidence type="ECO:0000313" key="6">
    <source>
        <dbReference type="Proteomes" id="UP001152797"/>
    </source>
</evidence>